<evidence type="ECO:0000256" key="8">
    <source>
        <dbReference type="SAM" id="Phobius"/>
    </source>
</evidence>
<comment type="caution">
    <text evidence="10">The sequence shown here is derived from an EMBL/GenBank/DDBJ whole genome shotgun (WGS) entry which is preliminary data.</text>
</comment>
<dbReference type="EMBL" id="JAMXLR010000043">
    <property type="protein sequence ID" value="MCO6044899.1"/>
    <property type="molecule type" value="Genomic_DNA"/>
</dbReference>
<dbReference type="AlphaFoldDB" id="A0A9X2FEN6"/>
<feature type="region of interest" description="Disordered" evidence="7">
    <location>
        <begin position="425"/>
        <end position="476"/>
    </location>
</feature>
<feature type="transmembrane region" description="Helical" evidence="8">
    <location>
        <begin position="201"/>
        <end position="219"/>
    </location>
</feature>
<evidence type="ECO:0000256" key="2">
    <source>
        <dbReference type="ARBA" id="ARBA00008017"/>
    </source>
</evidence>
<protein>
    <submittedName>
        <fullName evidence="10">Mechanosensitive ion channel</fullName>
    </submittedName>
</protein>
<dbReference type="InterPro" id="IPR011066">
    <property type="entry name" value="MscS_channel_C_sf"/>
</dbReference>
<dbReference type="SUPFAM" id="SSF50182">
    <property type="entry name" value="Sm-like ribonucleoproteins"/>
    <property type="match status" value="1"/>
</dbReference>
<sequence>MIPRFPSPVLNTATESMKIWPTLVCCLLIFGLASTYPTLAQTTADSPATESTIEEDTQGPASTVGVEPTAADDQIESRLQEIMEATEWFESPEVRVDNGVVFLSGRTPSDEHRKWAGNLARSTQDVTAVVNRIEIAPKSFWDFSGAYAELRELGREAVQSLPSLIAALLMLLATWVLARLVGALASSIVTRRVPNRLLRQVVMRAITIPILILGVYLALRVSGLTRLAATVLGGTGLLGIILGIAFRDIAENFLASLLLSLQSPYRVGDLIIVNGYEGIVQSVTTRGTQLMTLDGNHVQIPNSTIYKSVITNKTSNPNLRLNFVVGIDYEDSATTAQQVVFDVLKRHEAVLNTPEPLILVEELAASTVNLRVYFWIDGHQNSPLKVRSSVMRLTKQALTEEGLTLPDEAREVIFPRGVPVVMQEQPPIVDESKQRPAESNQQVSRGEGSLASESVELEQQAKESRPMTDGENLLED</sequence>
<dbReference type="PANTHER" id="PTHR30221:SF1">
    <property type="entry name" value="SMALL-CONDUCTANCE MECHANOSENSITIVE CHANNEL"/>
    <property type="match status" value="1"/>
</dbReference>
<keyword evidence="11" id="KW-1185">Reference proteome</keyword>
<dbReference type="Proteomes" id="UP001155241">
    <property type="component" value="Unassembled WGS sequence"/>
</dbReference>
<evidence type="ECO:0000256" key="1">
    <source>
        <dbReference type="ARBA" id="ARBA00004651"/>
    </source>
</evidence>
<dbReference type="Pfam" id="PF04972">
    <property type="entry name" value="BON"/>
    <property type="match status" value="1"/>
</dbReference>
<accession>A0A9X2FEN6</accession>
<feature type="domain" description="BON" evidence="9">
    <location>
        <begin position="71"/>
        <end position="137"/>
    </location>
</feature>
<dbReference type="RefSeq" id="WP_252853011.1">
    <property type="nucleotide sequence ID" value="NZ_JAMXLR010000043.1"/>
</dbReference>
<comment type="similarity">
    <text evidence="2">Belongs to the MscS (TC 1.A.23) family.</text>
</comment>
<dbReference type="Pfam" id="PF00924">
    <property type="entry name" value="MS_channel_2nd"/>
    <property type="match status" value="1"/>
</dbReference>
<dbReference type="PROSITE" id="PS50914">
    <property type="entry name" value="BON"/>
    <property type="match status" value="1"/>
</dbReference>
<feature type="region of interest" description="Disordered" evidence="7">
    <location>
        <begin position="45"/>
        <end position="68"/>
    </location>
</feature>
<feature type="transmembrane region" description="Helical" evidence="8">
    <location>
        <begin position="225"/>
        <end position="246"/>
    </location>
</feature>
<feature type="transmembrane region" description="Helical" evidence="8">
    <location>
        <begin position="164"/>
        <end position="189"/>
    </location>
</feature>
<dbReference type="Gene3D" id="1.10.287.1260">
    <property type="match status" value="1"/>
</dbReference>
<dbReference type="Pfam" id="PF21082">
    <property type="entry name" value="MS_channel_3rd"/>
    <property type="match status" value="1"/>
</dbReference>
<comment type="subcellular location">
    <subcellularLocation>
        <location evidence="1">Cell membrane</location>
        <topology evidence="1">Multi-pass membrane protein</topology>
    </subcellularLocation>
</comment>
<evidence type="ECO:0000256" key="7">
    <source>
        <dbReference type="SAM" id="MobiDB-lite"/>
    </source>
</evidence>
<organism evidence="10 11">
    <name type="scientific">Aeoliella straminimaris</name>
    <dbReference type="NCBI Taxonomy" id="2954799"/>
    <lineage>
        <taxon>Bacteria</taxon>
        <taxon>Pseudomonadati</taxon>
        <taxon>Planctomycetota</taxon>
        <taxon>Planctomycetia</taxon>
        <taxon>Pirellulales</taxon>
        <taxon>Lacipirellulaceae</taxon>
        <taxon>Aeoliella</taxon>
    </lineage>
</organism>
<dbReference type="PANTHER" id="PTHR30221">
    <property type="entry name" value="SMALL-CONDUCTANCE MECHANOSENSITIVE CHANNEL"/>
    <property type="match status" value="1"/>
</dbReference>
<evidence type="ECO:0000256" key="4">
    <source>
        <dbReference type="ARBA" id="ARBA00022692"/>
    </source>
</evidence>
<dbReference type="InterPro" id="IPR045275">
    <property type="entry name" value="MscS_archaea/bacteria_type"/>
</dbReference>
<keyword evidence="3" id="KW-1003">Cell membrane</keyword>
<keyword evidence="5 8" id="KW-1133">Transmembrane helix</keyword>
<evidence type="ECO:0000259" key="9">
    <source>
        <dbReference type="PROSITE" id="PS50914"/>
    </source>
</evidence>
<evidence type="ECO:0000313" key="11">
    <source>
        <dbReference type="Proteomes" id="UP001155241"/>
    </source>
</evidence>
<reference evidence="10" key="1">
    <citation type="submission" date="2022-06" db="EMBL/GenBank/DDBJ databases">
        <title>Aeoliella straminimaris, a novel planctomycete from sediments.</title>
        <authorList>
            <person name="Vitorino I.R."/>
            <person name="Lage O.M."/>
        </authorList>
    </citation>
    <scope>NUCLEOTIDE SEQUENCE</scope>
    <source>
        <strain evidence="10">ICT_H6.2</strain>
    </source>
</reference>
<name>A0A9X2FEN6_9BACT</name>
<feature type="compositionally biased region" description="Basic and acidic residues" evidence="7">
    <location>
        <begin position="459"/>
        <end position="468"/>
    </location>
</feature>
<dbReference type="Gene3D" id="3.30.70.100">
    <property type="match status" value="1"/>
</dbReference>
<dbReference type="GO" id="GO:0008381">
    <property type="term" value="F:mechanosensitive monoatomic ion channel activity"/>
    <property type="evidence" value="ECO:0007669"/>
    <property type="project" value="InterPro"/>
</dbReference>
<dbReference type="InterPro" id="IPR023408">
    <property type="entry name" value="MscS_beta-dom_sf"/>
</dbReference>
<proteinExistence type="inferred from homology"/>
<dbReference type="InterPro" id="IPR006685">
    <property type="entry name" value="MscS_channel_2nd"/>
</dbReference>
<dbReference type="InterPro" id="IPR049278">
    <property type="entry name" value="MS_channel_C"/>
</dbReference>
<keyword evidence="6 8" id="KW-0472">Membrane</keyword>
<dbReference type="InterPro" id="IPR007055">
    <property type="entry name" value="BON_dom"/>
</dbReference>
<dbReference type="GO" id="GO:0005886">
    <property type="term" value="C:plasma membrane"/>
    <property type="evidence" value="ECO:0007669"/>
    <property type="project" value="UniProtKB-SubCell"/>
</dbReference>
<gene>
    <name evidence="10" type="ORF">NG895_13395</name>
</gene>
<dbReference type="Gene3D" id="2.30.30.60">
    <property type="match status" value="1"/>
</dbReference>
<dbReference type="InterPro" id="IPR010920">
    <property type="entry name" value="LSM_dom_sf"/>
</dbReference>
<evidence type="ECO:0000256" key="3">
    <source>
        <dbReference type="ARBA" id="ARBA00022475"/>
    </source>
</evidence>
<dbReference type="Gene3D" id="3.30.1340.30">
    <property type="match status" value="1"/>
</dbReference>
<evidence type="ECO:0000256" key="5">
    <source>
        <dbReference type="ARBA" id="ARBA00022989"/>
    </source>
</evidence>
<evidence type="ECO:0000313" key="10">
    <source>
        <dbReference type="EMBL" id="MCO6044899.1"/>
    </source>
</evidence>
<keyword evidence="4 8" id="KW-0812">Transmembrane</keyword>
<dbReference type="SUPFAM" id="SSF82689">
    <property type="entry name" value="Mechanosensitive channel protein MscS (YggB), C-terminal domain"/>
    <property type="match status" value="1"/>
</dbReference>
<evidence type="ECO:0000256" key="6">
    <source>
        <dbReference type="ARBA" id="ARBA00023136"/>
    </source>
</evidence>